<evidence type="ECO:0000313" key="1">
    <source>
        <dbReference type="EMBL" id="CAB4142436.1"/>
    </source>
</evidence>
<name>A0A6J5MBQ0_9CAUD</name>
<gene>
    <name evidence="1" type="ORF">UFOVP438_13</name>
</gene>
<dbReference type="EMBL" id="LR796412">
    <property type="protein sequence ID" value="CAB4142436.1"/>
    <property type="molecule type" value="Genomic_DNA"/>
</dbReference>
<organism evidence="1">
    <name type="scientific">uncultured Caudovirales phage</name>
    <dbReference type="NCBI Taxonomy" id="2100421"/>
    <lineage>
        <taxon>Viruses</taxon>
        <taxon>Duplodnaviria</taxon>
        <taxon>Heunggongvirae</taxon>
        <taxon>Uroviricota</taxon>
        <taxon>Caudoviricetes</taxon>
        <taxon>Peduoviridae</taxon>
        <taxon>Maltschvirus</taxon>
        <taxon>Maltschvirus maltsch</taxon>
    </lineage>
</organism>
<protein>
    <submittedName>
        <fullName evidence="1">Uncharacterized protein</fullName>
    </submittedName>
</protein>
<reference evidence="1" key="1">
    <citation type="submission" date="2020-04" db="EMBL/GenBank/DDBJ databases">
        <authorList>
            <person name="Chiriac C."/>
            <person name="Salcher M."/>
            <person name="Ghai R."/>
            <person name="Kavagutti S V."/>
        </authorList>
    </citation>
    <scope>NUCLEOTIDE SEQUENCE</scope>
</reference>
<accession>A0A6J5MBQ0</accession>
<proteinExistence type="predicted"/>
<sequence length="277" mass="28535">MAAGQGFKTFTTGEVLTAGDVNGYLMQGINVFTNATARDAAITAPAEGQFAFTKDNNSLWYYDGAAWVASGATGDIEGVTAGVGISGGGTSGTVTVTNSMATAIDAKGDLVPGTGADTFARLAVGANNTFLQAASGESTGMKWGGAYTAWTPTLGGMTLGNGTMAGSYIQIGKFVHATLYIVFGSTTSVTGNMNFTYPTGASSCATVTNTYIGTVRMLDAGVQNYSGMVIVNNNNTFSFFAQNSAGTYTIPDIARVGVPFTWNTNDEFQLSMTYEAV</sequence>